<feature type="region of interest" description="Disordered" evidence="1">
    <location>
        <begin position="86"/>
        <end position="106"/>
    </location>
</feature>
<evidence type="ECO:0000313" key="3">
    <source>
        <dbReference type="EMBL" id="CAJ0944813.1"/>
    </source>
</evidence>
<reference evidence="3" key="1">
    <citation type="submission" date="2023-07" db="EMBL/GenBank/DDBJ databases">
        <authorList>
            <person name="Stuckert A."/>
        </authorList>
    </citation>
    <scope>NUCLEOTIDE SEQUENCE</scope>
</reference>
<keyword evidence="2" id="KW-0472">Membrane</keyword>
<accession>A0ABN9LLA0</accession>
<keyword evidence="2" id="KW-0812">Transmembrane</keyword>
<sequence>MLHTDFPKQTIYVPVFIRDNGRPPRERDVSVPVRICSCTSKNQCEIEPLEISGTTSLGLALGILFGTLAVIGIIIGAVFISMNQKKKKKTSSGDATNPAETVNLSS</sequence>
<dbReference type="Gene3D" id="2.60.40.60">
    <property type="entry name" value="Cadherins"/>
    <property type="match status" value="1"/>
</dbReference>
<organism evidence="3 4">
    <name type="scientific">Ranitomeya imitator</name>
    <name type="common">mimic poison frog</name>
    <dbReference type="NCBI Taxonomy" id="111125"/>
    <lineage>
        <taxon>Eukaryota</taxon>
        <taxon>Metazoa</taxon>
        <taxon>Chordata</taxon>
        <taxon>Craniata</taxon>
        <taxon>Vertebrata</taxon>
        <taxon>Euteleostomi</taxon>
        <taxon>Amphibia</taxon>
        <taxon>Batrachia</taxon>
        <taxon>Anura</taxon>
        <taxon>Neobatrachia</taxon>
        <taxon>Hyloidea</taxon>
        <taxon>Dendrobatidae</taxon>
        <taxon>Dendrobatinae</taxon>
        <taxon>Ranitomeya</taxon>
    </lineage>
</organism>
<feature type="transmembrane region" description="Helical" evidence="2">
    <location>
        <begin position="57"/>
        <end position="80"/>
    </location>
</feature>
<proteinExistence type="predicted"/>
<evidence type="ECO:0000256" key="1">
    <source>
        <dbReference type="SAM" id="MobiDB-lite"/>
    </source>
</evidence>
<keyword evidence="4" id="KW-1185">Reference proteome</keyword>
<feature type="compositionally biased region" description="Polar residues" evidence="1">
    <location>
        <begin position="92"/>
        <end position="106"/>
    </location>
</feature>
<evidence type="ECO:0000313" key="4">
    <source>
        <dbReference type="Proteomes" id="UP001176940"/>
    </source>
</evidence>
<name>A0ABN9LLA0_9NEOB</name>
<protein>
    <submittedName>
        <fullName evidence="3">Uncharacterized protein</fullName>
    </submittedName>
</protein>
<dbReference type="EMBL" id="CAUEEQ010023040">
    <property type="protein sequence ID" value="CAJ0944813.1"/>
    <property type="molecule type" value="Genomic_DNA"/>
</dbReference>
<keyword evidence="2" id="KW-1133">Transmembrane helix</keyword>
<gene>
    <name evidence="3" type="ORF">RIMI_LOCUS10589392</name>
</gene>
<evidence type="ECO:0000256" key="2">
    <source>
        <dbReference type="SAM" id="Phobius"/>
    </source>
</evidence>
<dbReference type="Proteomes" id="UP001176940">
    <property type="component" value="Unassembled WGS sequence"/>
</dbReference>
<comment type="caution">
    <text evidence="3">The sequence shown here is derived from an EMBL/GenBank/DDBJ whole genome shotgun (WGS) entry which is preliminary data.</text>
</comment>